<dbReference type="Pfam" id="PF01370">
    <property type="entry name" value="Epimerase"/>
    <property type="match status" value="1"/>
</dbReference>
<protein>
    <submittedName>
        <fullName evidence="4">NAD-dependent epimerase</fullName>
    </submittedName>
</protein>
<evidence type="ECO:0000313" key="5">
    <source>
        <dbReference type="Proteomes" id="UP000625780"/>
    </source>
</evidence>
<feature type="domain" description="DUF1731" evidence="3">
    <location>
        <begin position="254"/>
        <end position="300"/>
    </location>
</feature>
<evidence type="ECO:0000313" key="4">
    <source>
        <dbReference type="EMBL" id="GGD56666.1"/>
    </source>
</evidence>
<dbReference type="SUPFAM" id="SSF51735">
    <property type="entry name" value="NAD(P)-binding Rossmann-fold domains"/>
    <property type="match status" value="1"/>
</dbReference>
<sequence>MRILITGATGLIGKVIVQKCRENQIEVNYLTTRKNKLTTKGKIRGFYWNPSKGEIDSKCLEGVTAVINLAGSSISQRWTQSNKKDILNSRIDSLRTLRSAMEKSDLSEIRSFVSASAIGLYPDSLDRYYTEDESEIDDSFLGEVVSKWEEEISAFKEFSFPVAMIRVGLVLSMDGGALPAMVRPVKAYMGAAFGSGEQWQSWIHIDDLARQFLFVIDHGLEGVFNGVAPNPVTNSRLVREIAAVLNKPLILPNIPQGLMKAVLGDMSYLLFASQRVSSKKIEEEGFDFNFKNICSALKDILHSEETSSDIFQKEFV</sequence>
<dbReference type="Pfam" id="PF08338">
    <property type="entry name" value="DUF1731"/>
    <property type="match status" value="1"/>
</dbReference>
<dbReference type="Gene3D" id="3.40.50.720">
    <property type="entry name" value="NAD(P)-binding Rossmann-like Domain"/>
    <property type="match status" value="1"/>
</dbReference>
<accession>A0ABQ1R3G1</accession>
<dbReference type="PANTHER" id="PTHR11092">
    <property type="entry name" value="SUGAR NUCLEOTIDE EPIMERASE RELATED"/>
    <property type="match status" value="1"/>
</dbReference>
<comment type="caution">
    <text evidence="4">The sequence shown here is derived from an EMBL/GenBank/DDBJ whole genome shotgun (WGS) entry which is preliminary data.</text>
</comment>
<evidence type="ECO:0000256" key="1">
    <source>
        <dbReference type="ARBA" id="ARBA00009353"/>
    </source>
</evidence>
<organism evidence="4 5">
    <name type="scientific">Muriicola marianensis</name>
    <dbReference type="NCBI Taxonomy" id="1324801"/>
    <lineage>
        <taxon>Bacteria</taxon>
        <taxon>Pseudomonadati</taxon>
        <taxon>Bacteroidota</taxon>
        <taxon>Flavobacteriia</taxon>
        <taxon>Flavobacteriales</taxon>
        <taxon>Flavobacteriaceae</taxon>
        <taxon>Muriicola</taxon>
    </lineage>
</organism>
<feature type="domain" description="NAD-dependent epimerase/dehydratase" evidence="2">
    <location>
        <begin position="3"/>
        <end position="220"/>
    </location>
</feature>
<evidence type="ECO:0000259" key="3">
    <source>
        <dbReference type="Pfam" id="PF08338"/>
    </source>
</evidence>
<dbReference type="Proteomes" id="UP000625780">
    <property type="component" value="Unassembled WGS sequence"/>
</dbReference>
<dbReference type="InterPro" id="IPR036291">
    <property type="entry name" value="NAD(P)-bd_dom_sf"/>
</dbReference>
<gene>
    <name evidence="4" type="ORF">GCM10011361_24020</name>
</gene>
<evidence type="ECO:0000259" key="2">
    <source>
        <dbReference type="Pfam" id="PF01370"/>
    </source>
</evidence>
<dbReference type="EMBL" id="BMFH01000002">
    <property type="protein sequence ID" value="GGD56666.1"/>
    <property type="molecule type" value="Genomic_DNA"/>
</dbReference>
<proteinExistence type="inferred from homology"/>
<dbReference type="InterPro" id="IPR013549">
    <property type="entry name" value="DUF1731"/>
</dbReference>
<reference evidence="5" key="1">
    <citation type="journal article" date="2019" name="Int. J. Syst. Evol. Microbiol.">
        <title>The Global Catalogue of Microorganisms (GCM) 10K type strain sequencing project: providing services to taxonomists for standard genome sequencing and annotation.</title>
        <authorList>
            <consortium name="The Broad Institute Genomics Platform"/>
            <consortium name="The Broad Institute Genome Sequencing Center for Infectious Disease"/>
            <person name="Wu L."/>
            <person name="Ma J."/>
        </authorList>
    </citation>
    <scope>NUCLEOTIDE SEQUENCE [LARGE SCALE GENOMIC DNA]</scope>
    <source>
        <strain evidence="5">CGMCC 1.12606</strain>
    </source>
</reference>
<dbReference type="NCBIfam" id="TIGR01777">
    <property type="entry name" value="yfcH"/>
    <property type="match status" value="1"/>
</dbReference>
<dbReference type="RefSeq" id="WP_188371016.1">
    <property type="nucleotide sequence ID" value="NZ_BMFH01000002.1"/>
</dbReference>
<dbReference type="InterPro" id="IPR010099">
    <property type="entry name" value="SDR39U1"/>
</dbReference>
<comment type="similarity">
    <text evidence="1">Belongs to the NAD(P)-dependent epimerase/dehydratase family. SDR39U1 subfamily.</text>
</comment>
<name>A0ABQ1R3G1_9FLAO</name>
<keyword evidence="5" id="KW-1185">Reference proteome</keyword>
<dbReference type="PANTHER" id="PTHR11092:SF0">
    <property type="entry name" value="EPIMERASE FAMILY PROTEIN SDR39U1"/>
    <property type="match status" value="1"/>
</dbReference>
<dbReference type="InterPro" id="IPR001509">
    <property type="entry name" value="Epimerase_deHydtase"/>
</dbReference>